<dbReference type="InterPro" id="IPR013094">
    <property type="entry name" value="AB_hydrolase_3"/>
</dbReference>
<sequence length="265" mass="28821">MELDDAYANSKHIPNGDGFPAIWRADADAYRQRMSVLGRARLGVMYGHGTREIVDLFLPDGVPKGLVVFVHGGFWRQTDGSLWSHLAQGAVDSGWAVAMPTYDLCPRVRISDITRQVATAISVIAREVSGPIRLAGHSAGGHLVARMLDPGVLPEDVRARIARCVPISPLSDLRPLLRTSMNNDFKLDEAQALAESPVAMTPPDIPVTVWVGSDERPAFLDQAQWLADAWGCPIVIDAGTHHFDVINGMTRSDSPLMRAILDTPS</sequence>
<dbReference type="Proteomes" id="UP000193926">
    <property type="component" value="Unassembled WGS sequence"/>
</dbReference>
<dbReference type="OrthoDB" id="9771666at2"/>
<dbReference type="PANTHER" id="PTHR48081:SF33">
    <property type="entry name" value="KYNURENINE FORMAMIDASE"/>
    <property type="match status" value="1"/>
</dbReference>
<proteinExistence type="predicted"/>
<evidence type="ECO:0000256" key="1">
    <source>
        <dbReference type="ARBA" id="ARBA00022801"/>
    </source>
</evidence>
<dbReference type="AlphaFoldDB" id="A0A1X4NRG0"/>
<evidence type="ECO:0000259" key="2">
    <source>
        <dbReference type="Pfam" id="PF07859"/>
    </source>
</evidence>
<dbReference type="SUPFAM" id="SSF53474">
    <property type="entry name" value="alpha/beta-Hydrolases"/>
    <property type="match status" value="1"/>
</dbReference>
<dbReference type="Gene3D" id="3.40.50.1820">
    <property type="entry name" value="alpha/beta hydrolase"/>
    <property type="match status" value="1"/>
</dbReference>
<feature type="domain" description="Alpha/beta hydrolase fold-3" evidence="2">
    <location>
        <begin position="67"/>
        <end position="182"/>
    </location>
</feature>
<dbReference type="STRING" id="1123756.MGEO_02335"/>
<keyword evidence="4" id="KW-1185">Reference proteome</keyword>
<evidence type="ECO:0000313" key="3">
    <source>
        <dbReference type="EMBL" id="OSQ53572.1"/>
    </source>
</evidence>
<dbReference type="EMBL" id="JFKC01000001">
    <property type="protein sequence ID" value="OSQ53572.1"/>
    <property type="molecule type" value="Genomic_DNA"/>
</dbReference>
<name>A0A1X4NRG0_9RHOB</name>
<protein>
    <submittedName>
        <fullName evidence="3">Esterase</fullName>
    </submittedName>
</protein>
<dbReference type="PANTHER" id="PTHR48081">
    <property type="entry name" value="AB HYDROLASE SUPERFAMILY PROTEIN C4A8.06C"/>
    <property type="match status" value="1"/>
</dbReference>
<organism evidence="3 4">
    <name type="scientific">Marivita geojedonensis</name>
    <dbReference type="NCBI Taxonomy" id="1123756"/>
    <lineage>
        <taxon>Bacteria</taxon>
        <taxon>Pseudomonadati</taxon>
        <taxon>Pseudomonadota</taxon>
        <taxon>Alphaproteobacteria</taxon>
        <taxon>Rhodobacterales</taxon>
        <taxon>Roseobacteraceae</taxon>
        <taxon>Marivita</taxon>
    </lineage>
</organism>
<dbReference type="RefSeq" id="WP_085635254.1">
    <property type="nucleotide sequence ID" value="NZ_JFKC01000001.1"/>
</dbReference>
<dbReference type="InterPro" id="IPR050300">
    <property type="entry name" value="GDXG_lipolytic_enzyme"/>
</dbReference>
<keyword evidence="1" id="KW-0378">Hydrolase</keyword>
<comment type="caution">
    <text evidence="3">The sequence shown here is derived from an EMBL/GenBank/DDBJ whole genome shotgun (WGS) entry which is preliminary data.</text>
</comment>
<evidence type="ECO:0000313" key="4">
    <source>
        <dbReference type="Proteomes" id="UP000193926"/>
    </source>
</evidence>
<gene>
    <name evidence="3" type="ORF">MGEO_02335</name>
</gene>
<dbReference type="GO" id="GO:0016787">
    <property type="term" value="F:hydrolase activity"/>
    <property type="evidence" value="ECO:0007669"/>
    <property type="project" value="UniProtKB-KW"/>
</dbReference>
<dbReference type="InterPro" id="IPR029058">
    <property type="entry name" value="AB_hydrolase_fold"/>
</dbReference>
<dbReference type="Pfam" id="PF07859">
    <property type="entry name" value="Abhydrolase_3"/>
    <property type="match status" value="1"/>
</dbReference>
<reference evidence="3 4" key="1">
    <citation type="submission" date="2014-03" db="EMBL/GenBank/DDBJ databases">
        <title>The draft genome sequence of Marivita geojedonensis KCTC 23882.</title>
        <authorList>
            <person name="Lai Q."/>
            <person name="Shao Z."/>
        </authorList>
    </citation>
    <scope>NUCLEOTIDE SEQUENCE [LARGE SCALE GENOMIC DNA]</scope>
    <source>
        <strain evidence="3 4">DPG-138</strain>
    </source>
</reference>
<accession>A0A1X4NRG0</accession>